<dbReference type="EMBL" id="CAXAQS010000075">
    <property type="protein sequence ID" value="CAK9249954.1"/>
    <property type="molecule type" value="Genomic_DNA"/>
</dbReference>
<reference evidence="1" key="1">
    <citation type="submission" date="2024-02" db="EMBL/GenBank/DDBJ databases">
        <authorList>
            <consortium name="ELIXIR-Norway"/>
            <consortium name="Elixir Norway"/>
        </authorList>
    </citation>
    <scope>NUCLEOTIDE SEQUENCE</scope>
</reference>
<dbReference type="Proteomes" id="UP001497444">
    <property type="component" value="Unassembled WGS sequence"/>
</dbReference>
<name>A0ABP0V6E3_9BRYO</name>
<accession>A0ABP0V6E3</accession>
<keyword evidence="2" id="KW-1185">Reference proteome</keyword>
<comment type="caution">
    <text evidence="1">The sequence shown here is derived from an EMBL/GenBank/DDBJ whole genome shotgun (WGS) entry which is preliminary data.</text>
</comment>
<sequence length="73" mass="8111">MYGGIRQLQRNHFYRPRYGGRIPLIDGVVRGCFSKAVVAVFAVDRCFFDFLTVLLDVVAVVTTVLSSSSPSIE</sequence>
<evidence type="ECO:0000313" key="1">
    <source>
        <dbReference type="EMBL" id="CAK9249954.1"/>
    </source>
</evidence>
<organism evidence="1 2">
    <name type="scientific">Sphagnum jensenii</name>
    <dbReference type="NCBI Taxonomy" id="128206"/>
    <lineage>
        <taxon>Eukaryota</taxon>
        <taxon>Viridiplantae</taxon>
        <taxon>Streptophyta</taxon>
        <taxon>Embryophyta</taxon>
        <taxon>Bryophyta</taxon>
        <taxon>Sphagnophytina</taxon>
        <taxon>Sphagnopsida</taxon>
        <taxon>Sphagnales</taxon>
        <taxon>Sphagnaceae</taxon>
        <taxon>Sphagnum</taxon>
    </lineage>
</organism>
<protein>
    <submittedName>
        <fullName evidence="1">Uncharacterized protein</fullName>
    </submittedName>
</protein>
<gene>
    <name evidence="1" type="ORF">CSSPJE1EN1_LOCUS25332</name>
</gene>
<evidence type="ECO:0000313" key="2">
    <source>
        <dbReference type="Proteomes" id="UP001497444"/>
    </source>
</evidence>
<proteinExistence type="predicted"/>